<dbReference type="Gene3D" id="3.90.180.10">
    <property type="entry name" value="Medium-chain alcohol dehydrogenases, catalytic domain"/>
    <property type="match status" value="1"/>
</dbReference>
<comment type="caution">
    <text evidence="7">The sequence shown here is derived from an EMBL/GenBank/DDBJ whole genome shotgun (WGS) entry which is preliminary data.</text>
</comment>
<evidence type="ECO:0000256" key="4">
    <source>
        <dbReference type="ARBA" id="ARBA00022833"/>
    </source>
</evidence>
<dbReference type="CDD" id="cd08297">
    <property type="entry name" value="CAD3"/>
    <property type="match status" value="1"/>
</dbReference>
<evidence type="ECO:0000256" key="5">
    <source>
        <dbReference type="ARBA" id="ARBA00023002"/>
    </source>
</evidence>
<protein>
    <submittedName>
        <fullName evidence="7">Alcohol dehydrogenase 2</fullName>
    </submittedName>
</protein>
<name>A0ABR0S7V2_9HYPO</name>
<dbReference type="Pfam" id="PF00107">
    <property type="entry name" value="ADH_zinc_N"/>
    <property type="match status" value="1"/>
</dbReference>
<dbReference type="PANTHER" id="PTHR42940">
    <property type="entry name" value="ALCOHOL DEHYDROGENASE 1-RELATED"/>
    <property type="match status" value="1"/>
</dbReference>
<dbReference type="Pfam" id="PF08240">
    <property type="entry name" value="ADH_N"/>
    <property type="match status" value="1"/>
</dbReference>
<keyword evidence="5" id="KW-0560">Oxidoreductase</keyword>
<dbReference type="EMBL" id="JAVFKD010000016">
    <property type="protein sequence ID" value="KAK5988244.1"/>
    <property type="molecule type" value="Genomic_DNA"/>
</dbReference>
<dbReference type="SMART" id="SM00829">
    <property type="entry name" value="PKS_ER"/>
    <property type="match status" value="1"/>
</dbReference>
<evidence type="ECO:0000256" key="3">
    <source>
        <dbReference type="ARBA" id="ARBA00022723"/>
    </source>
</evidence>
<accession>A0ABR0S7V2</accession>
<sequence length="351" mass="37220">MGNEPLPQVHRAILYSEPGRSAQTEVKEIPLVPPKEGEILVRLSYSGVCHTDLSFCLGLFSNLPVPVPDGAGVVVALGPGVTSPAIGSRVGIMYSADACLTCDQCLDGGESSCRSAKVSGYITPGTFQQYCIASARYVIPIPDKLELADAAPLMCGGVSVYTALKRGGLRPGQWVAVCGAGGGLGHLGIQYAKALGGRVLALDIGSKRDLCNSLGADVFLDFTEFQSSSDLAAKIRQVTEGGARYVLMCASSSKAYSQAMSWLGFRGTLLCLGVPDYEGSLIPSIGNMISKELRIIATKSGNRVDIKECLEIAAQGRVKAFYELRKMDELTEVFDEITKGNIKGRIVLDLN</sequence>
<dbReference type="PANTHER" id="PTHR42940:SF5">
    <property type="entry name" value="ALCOHOL DEHYDROGENASE 2"/>
    <property type="match status" value="1"/>
</dbReference>
<evidence type="ECO:0000256" key="2">
    <source>
        <dbReference type="ARBA" id="ARBA00008072"/>
    </source>
</evidence>
<feature type="domain" description="Enoyl reductase (ER)" evidence="6">
    <location>
        <begin position="19"/>
        <end position="348"/>
    </location>
</feature>
<evidence type="ECO:0000313" key="8">
    <source>
        <dbReference type="Proteomes" id="UP001338125"/>
    </source>
</evidence>
<proteinExistence type="inferred from homology"/>
<dbReference type="InterPro" id="IPR036291">
    <property type="entry name" value="NAD(P)-bd_dom_sf"/>
</dbReference>
<evidence type="ECO:0000313" key="7">
    <source>
        <dbReference type="EMBL" id="KAK5988244.1"/>
    </source>
</evidence>
<dbReference type="SUPFAM" id="SSF50129">
    <property type="entry name" value="GroES-like"/>
    <property type="match status" value="1"/>
</dbReference>
<reference evidence="7 8" key="1">
    <citation type="submission" date="2024-01" db="EMBL/GenBank/DDBJ databases">
        <title>Complete genome of Cladobotryum mycophilum ATHUM6906.</title>
        <authorList>
            <person name="Christinaki A.C."/>
            <person name="Myridakis A.I."/>
            <person name="Kouvelis V.N."/>
        </authorList>
    </citation>
    <scope>NUCLEOTIDE SEQUENCE [LARGE SCALE GENOMIC DNA]</scope>
    <source>
        <strain evidence="7 8">ATHUM6906</strain>
    </source>
</reference>
<keyword evidence="8" id="KW-1185">Reference proteome</keyword>
<dbReference type="Gene3D" id="3.40.50.720">
    <property type="entry name" value="NAD(P)-binding Rossmann-like Domain"/>
    <property type="match status" value="1"/>
</dbReference>
<evidence type="ECO:0000259" key="6">
    <source>
        <dbReference type="SMART" id="SM00829"/>
    </source>
</evidence>
<keyword evidence="3" id="KW-0479">Metal-binding</keyword>
<dbReference type="SUPFAM" id="SSF51735">
    <property type="entry name" value="NAD(P)-binding Rossmann-fold domains"/>
    <property type="match status" value="1"/>
</dbReference>
<dbReference type="InterPro" id="IPR020843">
    <property type="entry name" value="ER"/>
</dbReference>
<evidence type="ECO:0000256" key="1">
    <source>
        <dbReference type="ARBA" id="ARBA00001947"/>
    </source>
</evidence>
<dbReference type="InterPro" id="IPR013149">
    <property type="entry name" value="ADH-like_C"/>
</dbReference>
<gene>
    <name evidence="7" type="ORF">PT974_12385</name>
</gene>
<keyword evidence="4" id="KW-0862">Zinc</keyword>
<comment type="cofactor">
    <cofactor evidence="1">
        <name>Zn(2+)</name>
        <dbReference type="ChEBI" id="CHEBI:29105"/>
    </cofactor>
</comment>
<dbReference type="Proteomes" id="UP001338125">
    <property type="component" value="Unassembled WGS sequence"/>
</dbReference>
<dbReference type="InterPro" id="IPR011032">
    <property type="entry name" value="GroES-like_sf"/>
</dbReference>
<comment type="similarity">
    <text evidence="2">Belongs to the zinc-containing alcohol dehydrogenase family.</text>
</comment>
<dbReference type="InterPro" id="IPR013154">
    <property type="entry name" value="ADH-like_N"/>
</dbReference>
<organism evidence="7 8">
    <name type="scientific">Cladobotryum mycophilum</name>
    <dbReference type="NCBI Taxonomy" id="491253"/>
    <lineage>
        <taxon>Eukaryota</taxon>
        <taxon>Fungi</taxon>
        <taxon>Dikarya</taxon>
        <taxon>Ascomycota</taxon>
        <taxon>Pezizomycotina</taxon>
        <taxon>Sordariomycetes</taxon>
        <taxon>Hypocreomycetidae</taxon>
        <taxon>Hypocreales</taxon>
        <taxon>Hypocreaceae</taxon>
        <taxon>Cladobotryum</taxon>
    </lineage>
</organism>